<evidence type="ECO:0000313" key="2">
    <source>
        <dbReference type="EMBL" id="SHI83114.1"/>
    </source>
</evidence>
<reference evidence="2 3" key="1">
    <citation type="submission" date="2016-11" db="EMBL/GenBank/DDBJ databases">
        <authorList>
            <person name="Jaros S."/>
            <person name="Januszkiewicz K."/>
            <person name="Wedrychowicz H."/>
        </authorList>
    </citation>
    <scope>NUCLEOTIDE SEQUENCE [LARGE SCALE GENOMIC DNA]</scope>
    <source>
        <strain evidence="2 3">DSM 25479</strain>
    </source>
</reference>
<keyword evidence="1" id="KW-0812">Transmembrane</keyword>
<sequence>MDAATSLKLFQLTQEFIPDAEKAREFVSRIEQTVDQKFDEKSNILVTKNDLHSEMTQLRKEMADNKNDTLKFIVMVGLGQVITIIGAILAIINFIR</sequence>
<name>A0A1M6ECB6_9FLAO</name>
<keyword evidence="1" id="KW-1133">Transmembrane helix</keyword>
<gene>
    <name evidence="2" type="ORF">SAMN05443429_10560</name>
</gene>
<dbReference type="STRING" id="1118202.SAMN05443429_10560"/>
<organism evidence="2 3">
    <name type="scientific">Cruoricaptor ignavus</name>
    <dbReference type="NCBI Taxonomy" id="1118202"/>
    <lineage>
        <taxon>Bacteria</taxon>
        <taxon>Pseudomonadati</taxon>
        <taxon>Bacteroidota</taxon>
        <taxon>Flavobacteriia</taxon>
        <taxon>Flavobacteriales</taxon>
        <taxon>Weeksellaceae</taxon>
        <taxon>Cruoricaptor</taxon>
    </lineage>
</organism>
<evidence type="ECO:0000256" key="1">
    <source>
        <dbReference type="SAM" id="Phobius"/>
    </source>
</evidence>
<feature type="transmembrane region" description="Helical" evidence="1">
    <location>
        <begin position="72"/>
        <end position="95"/>
    </location>
</feature>
<accession>A0A1M6ECB6</accession>
<evidence type="ECO:0000313" key="3">
    <source>
        <dbReference type="Proteomes" id="UP000184335"/>
    </source>
</evidence>
<dbReference type="Proteomes" id="UP000184335">
    <property type="component" value="Unassembled WGS sequence"/>
</dbReference>
<dbReference type="AlphaFoldDB" id="A0A1M6ECB6"/>
<protein>
    <submittedName>
        <fullName evidence="2">Uncharacterized protein</fullName>
    </submittedName>
</protein>
<dbReference type="EMBL" id="FQYI01000005">
    <property type="protein sequence ID" value="SHI83114.1"/>
    <property type="molecule type" value="Genomic_DNA"/>
</dbReference>
<keyword evidence="1" id="KW-0472">Membrane</keyword>
<proteinExistence type="predicted"/>
<keyword evidence="3" id="KW-1185">Reference proteome</keyword>